<keyword evidence="1" id="KW-0732">Signal</keyword>
<protein>
    <recommendedName>
        <fullName evidence="4">Lipoprotein</fullName>
    </recommendedName>
</protein>
<gene>
    <name evidence="2" type="ORF">GWK08_16025</name>
</gene>
<reference evidence="2 3" key="1">
    <citation type="submission" date="2020-01" db="EMBL/GenBank/DDBJ databases">
        <title>Leptobacterium flavescens.</title>
        <authorList>
            <person name="Wang G."/>
        </authorList>
    </citation>
    <scope>NUCLEOTIDE SEQUENCE [LARGE SCALE GENOMIC DNA]</scope>
    <source>
        <strain evidence="2 3">KCTC 22160</strain>
    </source>
</reference>
<dbReference type="Proteomes" id="UP000468581">
    <property type="component" value="Unassembled WGS sequence"/>
</dbReference>
<evidence type="ECO:0000256" key="1">
    <source>
        <dbReference type="SAM" id="SignalP"/>
    </source>
</evidence>
<organism evidence="2 3">
    <name type="scientific">Leptobacterium flavescens</name>
    <dbReference type="NCBI Taxonomy" id="472055"/>
    <lineage>
        <taxon>Bacteria</taxon>
        <taxon>Pseudomonadati</taxon>
        <taxon>Bacteroidota</taxon>
        <taxon>Flavobacteriia</taxon>
        <taxon>Flavobacteriales</taxon>
        <taxon>Flavobacteriaceae</taxon>
        <taxon>Leptobacterium</taxon>
    </lineage>
</organism>
<dbReference type="RefSeq" id="WP_163608240.1">
    <property type="nucleotide sequence ID" value="NZ_JAABOO010000003.1"/>
</dbReference>
<dbReference type="AlphaFoldDB" id="A0A6P0UP69"/>
<comment type="caution">
    <text evidence="2">The sequence shown here is derived from an EMBL/GenBank/DDBJ whole genome shotgun (WGS) entry which is preliminary data.</text>
</comment>
<evidence type="ECO:0000313" key="3">
    <source>
        <dbReference type="Proteomes" id="UP000468581"/>
    </source>
</evidence>
<feature type="signal peptide" evidence="1">
    <location>
        <begin position="1"/>
        <end position="22"/>
    </location>
</feature>
<keyword evidence="3" id="KW-1185">Reference proteome</keyword>
<accession>A0A6P0UP69</accession>
<evidence type="ECO:0000313" key="2">
    <source>
        <dbReference type="EMBL" id="NER14965.1"/>
    </source>
</evidence>
<dbReference type="EMBL" id="JAABOO010000003">
    <property type="protein sequence ID" value="NER14965.1"/>
    <property type="molecule type" value="Genomic_DNA"/>
</dbReference>
<evidence type="ECO:0008006" key="4">
    <source>
        <dbReference type="Google" id="ProtNLM"/>
    </source>
</evidence>
<name>A0A6P0UP69_9FLAO</name>
<sequence>MRKTLFPLLGMFLILFSSCNFSEDLYINEDGSGKISLNFDGSALMKMGGGNLNETIDEEVLDSVISFRQLLAEKKDSIANLSPEEQERLKKLERFTMRMVVNQKTEEMKIDMYTDFKKVSELTDVFGALQNAGALNAKGEDAPENPLALGSDASEVEYSLQGNTFRRIGKVTNKELLQQAVDSLGPMESFFGTSTYTLNYHFPRPVKSVSQKGALLSQDRKTVTWKVPFLDYMKDPELLNIAVILED</sequence>
<proteinExistence type="predicted"/>
<feature type="chain" id="PRO_5027055029" description="Lipoprotein" evidence="1">
    <location>
        <begin position="23"/>
        <end position="247"/>
    </location>
</feature>
<dbReference type="PROSITE" id="PS51257">
    <property type="entry name" value="PROKAR_LIPOPROTEIN"/>
    <property type="match status" value="1"/>
</dbReference>